<dbReference type="EMBL" id="AMEM01000039">
    <property type="protein sequence ID" value="EKX88203.1"/>
    <property type="molecule type" value="Genomic_DNA"/>
</dbReference>
<keyword evidence="2" id="KW-1185">Reference proteome</keyword>
<accession>L1MAD9</accession>
<dbReference type="AlphaFoldDB" id="L1MAD9"/>
<dbReference type="RefSeq" id="WP_006062129.1">
    <property type="nucleotide sequence ID" value="NZ_KB290823.1"/>
</dbReference>
<dbReference type="Proteomes" id="UP000010445">
    <property type="component" value="Unassembled WGS sequence"/>
</dbReference>
<reference evidence="1 2" key="1">
    <citation type="submission" date="2012-05" db="EMBL/GenBank/DDBJ databases">
        <authorList>
            <person name="Weinstock G."/>
            <person name="Sodergren E."/>
            <person name="Lobos E.A."/>
            <person name="Fulton L."/>
            <person name="Fulton R."/>
            <person name="Courtney L."/>
            <person name="Fronick C."/>
            <person name="O'Laughlin M."/>
            <person name="Godfrey J."/>
            <person name="Wilson R.M."/>
            <person name="Miner T."/>
            <person name="Farmer C."/>
            <person name="Delehaunty K."/>
            <person name="Cordes M."/>
            <person name="Minx P."/>
            <person name="Tomlinson C."/>
            <person name="Chen J."/>
            <person name="Wollam A."/>
            <person name="Pepin K.H."/>
            <person name="Bhonagiri V."/>
            <person name="Zhang X."/>
            <person name="Suruliraj S."/>
            <person name="Warren W."/>
            <person name="Mitreva M."/>
            <person name="Mardis E.R."/>
            <person name="Wilson R.K."/>
        </authorList>
    </citation>
    <scope>NUCLEOTIDE SEQUENCE [LARGE SCALE GENOMIC DNA]</scope>
    <source>
        <strain evidence="1 2">F0235</strain>
    </source>
</reference>
<sequence length="161" mass="17374">MTRPDGPDNQEFDDLMLPPLDALYGSVATPLTDDMLDRMLTVAFDPMTPDPGIDLPSFDIDLNDFADDAHHDDIYDGGFGADNSDHDDLSDFFDTPDDGDLGTGHLDDGHVGEGHDLHDFGDYDGDMHNGDHDDALHDGADHGFADHGFADGLDDDLLGGM</sequence>
<gene>
    <name evidence="1" type="ORF">HMPREF9997_02319</name>
</gene>
<evidence type="ECO:0000313" key="2">
    <source>
        <dbReference type="Proteomes" id="UP000010445"/>
    </source>
</evidence>
<protein>
    <submittedName>
        <fullName evidence="1">Uncharacterized protein</fullName>
    </submittedName>
</protein>
<dbReference type="STRING" id="1035195.HMPREF9997_02319"/>
<dbReference type="PATRIC" id="fig|1035195.3.peg.2073"/>
<comment type="caution">
    <text evidence="1">The sequence shown here is derived from an EMBL/GenBank/DDBJ whole genome shotgun (WGS) entry which is preliminary data.</text>
</comment>
<dbReference type="HOGENOM" id="CLU_1674968_0_0_11"/>
<evidence type="ECO:0000313" key="1">
    <source>
        <dbReference type="EMBL" id="EKX88203.1"/>
    </source>
</evidence>
<proteinExistence type="predicted"/>
<name>L1MAD9_9CORY</name>
<organism evidence="1 2">
    <name type="scientific">Corynebacterium durum F0235</name>
    <dbReference type="NCBI Taxonomy" id="1035195"/>
    <lineage>
        <taxon>Bacteria</taxon>
        <taxon>Bacillati</taxon>
        <taxon>Actinomycetota</taxon>
        <taxon>Actinomycetes</taxon>
        <taxon>Mycobacteriales</taxon>
        <taxon>Corynebacteriaceae</taxon>
        <taxon>Corynebacterium</taxon>
    </lineage>
</organism>